<sequence length="166" mass="16941">MRLSSMADYAVVTMIAAASHCGGTPNYALEGRRLTLNAGLLARETGLPTPTVQKLVSRLVGAGLLHSARGIGGGLRLARPAAAISLADIVEAVEGPIALTTCSDKSGDDCALGACCSMRSHWPMVNEALRKALAEVSLSALAANGRPATPALPLSAGGDEMMEAMQ</sequence>
<dbReference type="RefSeq" id="WP_161718696.1">
    <property type="nucleotide sequence ID" value="NZ_JAAAPO010000004.1"/>
</dbReference>
<dbReference type="PANTHER" id="PTHR33221:SF2">
    <property type="entry name" value="TRANSCRIPTIONAL REGULATOR"/>
    <property type="match status" value="1"/>
</dbReference>
<dbReference type="InterPro" id="IPR036388">
    <property type="entry name" value="WH-like_DNA-bd_sf"/>
</dbReference>
<gene>
    <name evidence="1" type="ORF">GTZ99_10635</name>
</gene>
<dbReference type="Pfam" id="PF02082">
    <property type="entry name" value="Rrf2"/>
    <property type="match status" value="1"/>
</dbReference>
<reference evidence="2" key="1">
    <citation type="submission" date="2020-01" db="EMBL/GenBank/DDBJ databases">
        <title>Sphingomonas sp. strain CSW-10.</title>
        <authorList>
            <person name="Chen W.-M."/>
        </authorList>
    </citation>
    <scope>NUCLEOTIDE SEQUENCE [LARGE SCALE GENOMIC DNA]</scope>
    <source>
        <strain evidence="2">FSY-8</strain>
    </source>
</reference>
<dbReference type="InterPro" id="IPR000944">
    <property type="entry name" value="Tscrpt_reg_Rrf2"/>
</dbReference>
<dbReference type="PROSITE" id="PS51197">
    <property type="entry name" value="HTH_RRF2_2"/>
    <property type="match status" value="1"/>
</dbReference>
<accession>A0ABW9XEQ5</accession>
<evidence type="ECO:0000313" key="1">
    <source>
        <dbReference type="EMBL" id="NBC37012.1"/>
    </source>
</evidence>
<comment type="caution">
    <text evidence="1">The sequence shown here is derived from an EMBL/GenBank/DDBJ whole genome shotgun (WGS) entry which is preliminary data.</text>
</comment>
<protein>
    <submittedName>
        <fullName evidence="1">Rrf2 family transcriptional regulator</fullName>
    </submittedName>
</protein>
<dbReference type="InterPro" id="IPR036390">
    <property type="entry name" value="WH_DNA-bd_sf"/>
</dbReference>
<dbReference type="SUPFAM" id="SSF46785">
    <property type="entry name" value="Winged helix' DNA-binding domain"/>
    <property type="match status" value="1"/>
</dbReference>
<dbReference type="Proteomes" id="UP000753724">
    <property type="component" value="Unassembled WGS sequence"/>
</dbReference>
<name>A0ABW9XEQ5_9SPHN</name>
<keyword evidence="2" id="KW-1185">Reference proteome</keyword>
<organism evidence="1 2">
    <name type="scientific">Novosphingobium ovatum</name>
    <dbReference type="NCBI Taxonomy" id="1908523"/>
    <lineage>
        <taxon>Bacteria</taxon>
        <taxon>Pseudomonadati</taxon>
        <taxon>Pseudomonadota</taxon>
        <taxon>Alphaproteobacteria</taxon>
        <taxon>Sphingomonadales</taxon>
        <taxon>Sphingomonadaceae</taxon>
        <taxon>Novosphingobium</taxon>
    </lineage>
</organism>
<dbReference type="EMBL" id="JAAAPO010000004">
    <property type="protein sequence ID" value="NBC37012.1"/>
    <property type="molecule type" value="Genomic_DNA"/>
</dbReference>
<dbReference type="Gene3D" id="1.10.10.10">
    <property type="entry name" value="Winged helix-like DNA-binding domain superfamily/Winged helix DNA-binding domain"/>
    <property type="match status" value="1"/>
</dbReference>
<proteinExistence type="predicted"/>
<dbReference type="PANTHER" id="PTHR33221">
    <property type="entry name" value="WINGED HELIX-TURN-HELIX TRANSCRIPTIONAL REGULATOR, RRF2 FAMILY"/>
    <property type="match status" value="1"/>
</dbReference>
<evidence type="ECO:0000313" key="2">
    <source>
        <dbReference type="Proteomes" id="UP000753724"/>
    </source>
</evidence>
<dbReference type="NCBIfam" id="TIGR00738">
    <property type="entry name" value="rrf2_super"/>
    <property type="match status" value="1"/>
</dbReference>